<gene>
    <name evidence="2" type="ordered locus">Desku_2433</name>
</gene>
<reference evidence="3" key="1">
    <citation type="submission" date="2011-05" db="EMBL/GenBank/DDBJ databases">
        <title>Complete sequence of Desulfotomaculum kuznetsovii DSM 6115.</title>
        <authorList>
            <person name="Lucas S."/>
            <person name="Han J."/>
            <person name="Lapidus A."/>
            <person name="Cheng J.-F."/>
            <person name="Goodwin L."/>
            <person name="Pitluck S."/>
            <person name="Peters L."/>
            <person name="Mikhailova N."/>
            <person name="Lu M."/>
            <person name="Saunders E."/>
            <person name="Han C."/>
            <person name="Tapia R."/>
            <person name="Land M."/>
            <person name="Hauser L."/>
            <person name="Kyrpides N."/>
            <person name="Ivanova N."/>
            <person name="Pagani I."/>
            <person name="Nazina T."/>
            <person name="Ivanova A."/>
            <person name="Parshina S."/>
            <person name="Kuever J."/>
            <person name="Muyzer G."/>
            <person name="Plugge C."/>
            <person name="Stams A."/>
            <person name="Woyke T."/>
        </authorList>
    </citation>
    <scope>NUCLEOTIDE SEQUENCE [LARGE SCALE GENOMIC DNA]</scope>
    <source>
        <strain evidence="3">DSM 6115 / VKM B-1805 / 17</strain>
    </source>
</reference>
<keyword evidence="1" id="KW-1133">Transmembrane helix</keyword>
<dbReference type="AlphaFoldDB" id="A0AAU8PJF9"/>
<keyword evidence="1" id="KW-0812">Transmembrane</keyword>
<dbReference type="KEGG" id="dku:Desku_2433"/>
<evidence type="ECO:0000313" key="3">
    <source>
        <dbReference type="Proteomes" id="UP000009229"/>
    </source>
</evidence>
<proteinExistence type="predicted"/>
<dbReference type="EMBL" id="CP002770">
    <property type="protein sequence ID" value="AEG15967.1"/>
    <property type="molecule type" value="Genomic_DNA"/>
</dbReference>
<keyword evidence="1" id="KW-0472">Membrane</keyword>
<organism evidence="2 3">
    <name type="scientific">Desulfofundulus kuznetsovii (strain DSM 6115 / VKM B-1805 / 17)</name>
    <name type="common">Desulfotomaculum kuznetsovii</name>
    <dbReference type="NCBI Taxonomy" id="760568"/>
    <lineage>
        <taxon>Bacteria</taxon>
        <taxon>Bacillati</taxon>
        <taxon>Bacillota</taxon>
        <taxon>Clostridia</taxon>
        <taxon>Eubacteriales</taxon>
        <taxon>Peptococcaceae</taxon>
        <taxon>Desulfofundulus</taxon>
    </lineage>
</organism>
<dbReference type="Proteomes" id="UP000009229">
    <property type="component" value="Chromosome"/>
</dbReference>
<keyword evidence="3" id="KW-1185">Reference proteome</keyword>
<accession>A0AAU8PJF9</accession>
<feature type="transmembrane region" description="Helical" evidence="1">
    <location>
        <begin position="132"/>
        <end position="158"/>
    </location>
</feature>
<feature type="transmembrane region" description="Helical" evidence="1">
    <location>
        <begin position="64"/>
        <end position="81"/>
    </location>
</feature>
<evidence type="ECO:0000313" key="2">
    <source>
        <dbReference type="EMBL" id="AEG15967.1"/>
    </source>
</evidence>
<dbReference type="RefSeq" id="WP_013823478.1">
    <property type="nucleotide sequence ID" value="NC_015573.1"/>
</dbReference>
<sequence>MECKHYENGNAYSQQAEYCFPNNYSNAKENNCYDSFTRAIAVPVHERPKEYMRSQPVHPPGRNIAPNNLLYFAGTFFLWTIDQFHVALHSFSAIHFILGAIFFLAGLFVWLFKSLRKAKCYPLEPYRCPVGLLITFGITFLFGGVVFSLVATIVFGFVRRAG</sequence>
<evidence type="ECO:0000256" key="1">
    <source>
        <dbReference type="SAM" id="Phobius"/>
    </source>
</evidence>
<protein>
    <submittedName>
        <fullName evidence="2">Uncharacterized protein</fullName>
    </submittedName>
</protein>
<name>A0AAU8PJF9_DESK7</name>
<feature type="transmembrane region" description="Helical" evidence="1">
    <location>
        <begin position="93"/>
        <end position="112"/>
    </location>
</feature>